<accession>A0ABQ9GKY5</accession>
<gene>
    <name evidence="2" type="ORF">PR048_026275</name>
</gene>
<name>A0ABQ9GKY5_9NEOP</name>
<dbReference type="Proteomes" id="UP001159363">
    <property type="component" value="Chromosome 10"/>
</dbReference>
<dbReference type="EMBL" id="JARBHB010000011">
    <property type="protein sequence ID" value="KAJ8872664.1"/>
    <property type="molecule type" value="Genomic_DNA"/>
</dbReference>
<evidence type="ECO:0000313" key="3">
    <source>
        <dbReference type="Proteomes" id="UP001159363"/>
    </source>
</evidence>
<organism evidence="2 3">
    <name type="scientific">Dryococelus australis</name>
    <dbReference type="NCBI Taxonomy" id="614101"/>
    <lineage>
        <taxon>Eukaryota</taxon>
        <taxon>Metazoa</taxon>
        <taxon>Ecdysozoa</taxon>
        <taxon>Arthropoda</taxon>
        <taxon>Hexapoda</taxon>
        <taxon>Insecta</taxon>
        <taxon>Pterygota</taxon>
        <taxon>Neoptera</taxon>
        <taxon>Polyneoptera</taxon>
        <taxon>Phasmatodea</taxon>
        <taxon>Verophasmatodea</taxon>
        <taxon>Anareolatae</taxon>
        <taxon>Phasmatidae</taxon>
        <taxon>Eurycanthinae</taxon>
        <taxon>Dryococelus</taxon>
    </lineage>
</organism>
<comment type="caution">
    <text evidence="2">The sequence shown here is derived from an EMBL/GenBank/DDBJ whole genome shotgun (WGS) entry which is preliminary data.</text>
</comment>
<keyword evidence="3" id="KW-1185">Reference proteome</keyword>
<evidence type="ECO:0000256" key="1">
    <source>
        <dbReference type="SAM" id="MobiDB-lite"/>
    </source>
</evidence>
<protein>
    <submittedName>
        <fullName evidence="2">Uncharacterized protein</fullName>
    </submittedName>
</protein>
<sequence>MQLLNDPALKKINFVPLLEETLNECTTPSILKRGFTKCGLVRWNPTAADTSKIPTMDAGSAVTNRSSLERMRSGKAFLGGYIGEGKLQSFQDSGNEWIGDSQDHFLFLLWKKWQLYHENKKEAAMEKGSQKQERAETRKEVHEECESSKKL</sequence>
<evidence type="ECO:0000313" key="2">
    <source>
        <dbReference type="EMBL" id="KAJ8872664.1"/>
    </source>
</evidence>
<reference evidence="2 3" key="1">
    <citation type="submission" date="2023-02" db="EMBL/GenBank/DDBJ databases">
        <title>LHISI_Scaffold_Assembly.</title>
        <authorList>
            <person name="Stuart O.P."/>
            <person name="Cleave R."/>
            <person name="Magrath M.J.L."/>
            <person name="Mikheyev A.S."/>
        </authorList>
    </citation>
    <scope>NUCLEOTIDE SEQUENCE [LARGE SCALE GENOMIC DNA]</scope>
    <source>
        <strain evidence="2">Daus_M_001</strain>
        <tissue evidence="2">Leg muscle</tissue>
    </source>
</reference>
<proteinExistence type="predicted"/>
<feature type="region of interest" description="Disordered" evidence="1">
    <location>
        <begin position="122"/>
        <end position="151"/>
    </location>
</feature>